<dbReference type="Gene3D" id="3.40.50.150">
    <property type="entry name" value="Vaccinia Virus protein VP39"/>
    <property type="match status" value="1"/>
</dbReference>
<accession>X1DEX2</accession>
<reference evidence="1" key="1">
    <citation type="journal article" date="2014" name="Front. Microbiol.">
        <title>High frequency of phylogenetically diverse reductive dehalogenase-homologous genes in deep subseafloor sedimentary metagenomes.</title>
        <authorList>
            <person name="Kawai M."/>
            <person name="Futagami T."/>
            <person name="Toyoda A."/>
            <person name="Takaki Y."/>
            <person name="Nishi S."/>
            <person name="Hori S."/>
            <person name="Arai W."/>
            <person name="Tsubouchi T."/>
            <person name="Morono Y."/>
            <person name="Uchiyama I."/>
            <person name="Ito T."/>
            <person name="Fujiyama A."/>
            <person name="Inagaki F."/>
            <person name="Takami H."/>
        </authorList>
    </citation>
    <scope>NUCLEOTIDE SEQUENCE</scope>
    <source>
        <strain evidence="1">Expedition CK06-06</strain>
    </source>
</reference>
<name>X1DEX2_9ZZZZ</name>
<comment type="caution">
    <text evidence="1">The sequence shown here is derived from an EMBL/GenBank/DDBJ whole genome shotgun (WGS) entry which is preliminary data.</text>
</comment>
<protein>
    <recommendedName>
        <fullName evidence="2">Methyltransferase type 11 domain-containing protein</fullName>
    </recommendedName>
</protein>
<dbReference type="AlphaFoldDB" id="X1DEX2"/>
<organism evidence="1">
    <name type="scientific">marine sediment metagenome</name>
    <dbReference type="NCBI Taxonomy" id="412755"/>
    <lineage>
        <taxon>unclassified sequences</taxon>
        <taxon>metagenomes</taxon>
        <taxon>ecological metagenomes</taxon>
    </lineage>
</organism>
<dbReference type="InterPro" id="IPR029063">
    <property type="entry name" value="SAM-dependent_MTases_sf"/>
</dbReference>
<dbReference type="Pfam" id="PF13489">
    <property type="entry name" value="Methyltransf_23"/>
    <property type="match status" value="1"/>
</dbReference>
<sequence>FLSQRISFDEKTQKEIYQYLSSYRLEDALDNEQSYYLKEAFKRVLYTLAIIPEGNGKLLEIGSNPYYMSMLIRKFTGYELYFSNYFSTEYQGKRGIQYKINDENGDKIGFQFDHFNIEGDDIPFEDGFFDVILFCEIIEHLIHDPMKALLNIKKMLRPDGYLIFSTPNIARLENVAKLLVGENIYDPYSGYGPFGRHNREYSKHELFLMLTQLGFEIETMFTSDVAENFTDQIIHVSNFFDLVEYRK</sequence>
<feature type="non-terminal residue" evidence="1">
    <location>
        <position position="1"/>
    </location>
</feature>
<proteinExistence type="predicted"/>
<dbReference type="SUPFAM" id="SSF53335">
    <property type="entry name" value="S-adenosyl-L-methionine-dependent methyltransferases"/>
    <property type="match status" value="1"/>
</dbReference>
<dbReference type="CDD" id="cd02440">
    <property type="entry name" value="AdoMet_MTases"/>
    <property type="match status" value="1"/>
</dbReference>
<evidence type="ECO:0008006" key="2">
    <source>
        <dbReference type="Google" id="ProtNLM"/>
    </source>
</evidence>
<gene>
    <name evidence="1" type="ORF">S03H2_08530</name>
</gene>
<dbReference type="EMBL" id="BARU01004164">
    <property type="protein sequence ID" value="GAH18757.1"/>
    <property type="molecule type" value="Genomic_DNA"/>
</dbReference>
<evidence type="ECO:0000313" key="1">
    <source>
        <dbReference type="EMBL" id="GAH18757.1"/>
    </source>
</evidence>